<gene>
    <name evidence="1" type="ORF">PMG71_03690</name>
</gene>
<keyword evidence="2" id="KW-1185">Reference proteome</keyword>
<comment type="caution">
    <text evidence="1">The sequence shown here is derived from an EMBL/GenBank/DDBJ whole genome shotgun (WGS) entry which is preliminary data.</text>
</comment>
<name>A0ABT7ANQ4_9CYAN</name>
<dbReference type="EMBL" id="JAQOSP010000024">
    <property type="protein sequence ID" value="MDJ1168526.1"/>
    <property type="molecule type" value="Genomic_DNA"/>
</dbReference>
<evidence type="ECO:0000313" key="2">
    <source>
        <dbReference type="Proteomes" id="UP001235303"/>
    </source>
</evidence>
<protein>
    <submittedName>
        <fullName evidence="1">Type II toxin-antitoxin system ParD family antitoxin</fullName>
    </submittedName>
</protein>
<dbReference type="Pfam" id="PF03693">
    <property type="entry name" value="ParD_antitoxin"/>
    <property type="match status" value="1"/>
</dbReference>
<organism evidence="1 2">
    <name type="scientific">Roseofilum acuticapitatum BLCC-M154</name>
    <dbReference type="NCBI Taxonomy" id="3022444"/>
    <lineage>
        <taxon>Bacteria</taxon>
        <taxon>Bacillati</taxon>
        <taxon>Cyanobacteriota</taxon>
        <taxon>Cyanophyceae</taxon>
        <taxon>Desertifilales</taxon>
        <taxon>Desertifilaceae</taxon>
        <taxon>Roseofilum</taxon>
        <taxon>Roseofilum acuticapitatum</taxon>
    </lineage>
</organism>
<reference evidence="1 2" key="1">
    <citation type="submission" date="2023-01" db="EMBL/GenBank/DDBJ databases">
        <title>Novel diversity within Roseofilum (Cyanobacteria; Desertifilaceae) from marine benthic mats with descriptions of four novel species.</title>
        <authorList>
            <person name="Wang Y."/>
            <person name="Berthold D.E."/>
            <person name="Hu J."/>
            <person name="Lefler F.W."/>
            <person name="Laughinghouse H.D. IV."/>
        </authorList>
    </citation>
    <scope>NUCLEOTIDE SEQUENCE [LARGE SCALE GENOMIC DNA]</scope>
    <source>
        <strain evidence="1 2">BLCC-M154</strain>
    </source>
</reference>
<dbReference type="RefSeq" id="WP_283752290.1">
    <property type="nucleotide sequence ID" value="NZ_JAQOSP010000024.1"/>
</dbReference>
<proteinExistence type="predicted"/>
<dbReference type="Gene3D" id="6.10.10.120">
    <property type="entry name" value="Antitoxin ParD1-like"/>
    <property type="match status" value="1"/>
</dbReference>
<sequence length="83" mass="9634">MNLIFKPEQERLIKKQIQQGNFTTIDEVIDEALQLLEEKQKILSQIKSKIAQGTEQLKRGEGIEGEMVISRLREQGKRLREKG</sequence>
<dbReference type="InterPro" id="IPR022789">
    <property type="entry name" value="ParD"/>
</dbReference>
<accession>A0ABT7ANQ4</accession>
<dbReference type="Proteomes" id="UP001235303">
    <property type="component" value="Unassembled WGS sequence"/>
</dbReference>
<dbReference type="InterPro" id="IPR038296">
    <property type="entry name" value="ParD_sf"/>
</dbReference>
<evidence type="ECO:0000313" key="1">
    <source>
        <dbReference type="EMBL" id="MDJ1168526.1"/>
    </source>
</evidence>